<comment type="caution">
    <text evidence="2">The sequence shown here is derived from an EMBL/GenBank/DDBJ whole genome shotgun (WGS) entry which is preliminary data.</text>
</comment>
<evidence type="ECO:0000313" key="2">
    <source>
        <dbReference type="EMBL" id="ORX62132.1"/>
    </source>
</evidence>
<dbReference type="Proteomes" id="UP000242146">
    <property type="component" value="Unassembled WGS sequence"/>
</dbReference>
<dbReference type="EMBL" id="MCGT01000002">
    <property type="protein sequence ID" value="ORX62132.1"/>
    <property type="molecule type" value="Genomic_DNA"/>
</dbReference>
<sequence length="136" mass="15391">MSVIGGMEHSFSADGKKKSQLPFFAAVKPLLFVFCSFFLVVCLSHSCPHPLFCCLFYVLKKTVLPTFHLCPPISEIPLFFYCSLKPPIDLFLSPCSLSLLKQSTYNTYGPTTDNNINNCLQHSIYFWNNPTQPNNK</sequence>
<organism evidence="2 3">
    <name type="scientific">Hesseltinella vesiculosa</name>
    <dbReference type="NCBI Taxonomy" id="101127"/>
    <lineage>
        <taxon>Eukaryota</taxon>
        <taxon>Fungi</taxon>
        <taxon>Fungi incertae sedis</taxon>
        <taxon>Mucoromycota</taxon>
        <taxon>Mucoromycotina</taxon>
        <taxon>Mucoromycetes</taxon>
        <taxon>Mucorales</taxon>
        <taxon>Cunninghamellaceae</taxon>
        <taxon>Hesseltinella</taxon>
    </lineage>
</organism>
<keyword evidence="1" id="KW-1133">Transmembrane helix</keyword>
<accession>A0A1X2GVS6</accession>
<keyword evidence="3" id="KW-1185">Reference proteome</keyword>
<protein>
    <submittedName>
        <fullName evidence="2">Uncharacterized protein</fullName>
    </submittedName>
</protein>
<name>A0A1X2GVS6_9FUNG</name>
<reference evidence="2 3" key="1">
    <citation type="submission" date="2016-07" db="EMBL/GenBank/DDBJ databases">
        <title>Pervasive Adenine N6-methylation of Active Genes in Fungi.</title>
        <authorList>
            <consortium name="DOE Joint Genome Institute"/>
            <person name="Mondo S.J."/>
            <person name="Dannebaum R.O."/>
            <person name="Kuo R.C."/>
            <person name="Labutti K."/>
            <person name="Haridas S."/>
            <person name="Kuo A."/>
            <person name="Salamov A."/>
            <person name="Ahrendt S.R."/>
            <person name="Lipzen A."/>
            <person name="Sullivan W."/>
            <person name="Andreopoulos W.B."/>
            <person name="Clum A."/>
            <person name="Lindquist E."/>
            <person name="Daum C."/>
            <person name="Ramamoorthy G.K."/>
            <person name="Gryganskyi A."/>
            <person name="Culley D."/>
            <person name="Magnuson J.K."/>
            <person name="James T.Y."/>
            <person name="O'Malley M.A."/>
            <person name="Stajich J.E."/>
            <person name="Spatafora J.W."/>
            <person name="Visel A."/>
            <person name="Grigoriev I.V."/>
        </authorList>
    </citation>
    <scope>NUCLEOTIDE SEQUENCE [LARGE SCALE GENOMIC DNA]</scope>
    <source>
        <strain evidence="2 3">NRRL 3301</strain>
    </source>
</reference>
<keyword evidence="1" id="KW-0472">Membrane</keyword>
<dbReference type="AlphaFoldDB" id="A0A1X2GVS6"/>
<evidence type="ECO:0000313" key="3">
    <source>
        <dbReference type="Proteomes" id="UP000242146"/>
    </source>
</evidence>
<evidence type="ECO:0000256" key="1">
    <source>
        <dbReference type="SAM" id="Phobius"/>
    </source>
</evidence>
<gene>
    <name evidence="2" type="ORF">DM01DRAFT_19996</name>
</gene>
<feature type="transmembrane region" description="Helical" evidence="1">
    <location>
        <begin position="21"/>
        <end position="41"/>
    </location>
</feature>
<proteinExistence type="predicted"/>
<keyword evidence="1" id="KW-0812">Transmembrane</keyword>